<dbReference type="PANTHER" id="PTHR43329">
    <property type="entry name" value="EPOXIDE HYDROLASE"/>
    <property type="match status" value="1"/>
</dbReference>
<reference evidence="3 4" key="1">
    <citation type="submission" date="2022-04" db="EMBL/GenBank/DDBJ databases">
        <title>Hymenobacter sp. isolated from the air.</title>
        <authorList>
            <person name="Won M."/>
            <person name="Lee C.-M."/>
            <person name="Woen H.-Y."/>
            <person name="Kwon S.-W."/>
        </authorList>
    </citation>
    <scope>NUCLEOTIDE SEQUENCE [LARGE SCALE GENOMIC DNA]</scope>
    <source>
        <strain evidence="4">5116 S-27</strain>
    </source>
</reference>
<evidence type="ECO:0000259" key="2">
    <source>
        <dbReference type="Pfam" id="PF00561"/>
    </source>
</evidence>
<dbReference type="InterPro" id="IPR000073">
    <property type="entry name" value="AB_hydrolase_1"/>
</dbReference>
<protein>
    <submittedName>
        <fullName evidence="3">Alpha/beta hydrolase</fullName>
    </submittedName>
</protein>
<name>A0ABY4F6W5_9BACT</name>
<dbReference type="Pfam" id="PF00561">
    <property type="entry name" value="Abhydrolase_1"/>
    <property type="match status" value="1"/>
</dbReference>
<proteinExistence type="predicted"/>
<keyword evidence="4" id="KW-1185">Reference proteome</keyword>
<evidence type="ECO:0000313" key="4">
    <source>
        <dbReference type="Proteomes" id="UP000831785"/>
    </source>
</evidence>
<dbReference type="GO" id="GO:0016787">
    <property type="term" value="F:hydrolase activity"/>
    <property type="evidence" value="ECO:0007669"/>
    <property type="project" value="UniProtKB-KW"/>
</dbReference>
<dbReference type="PRINTS" id="PR00412">
    <property type="entry name" value="EPOXHYDRLASE"/>
</dbReference>
<feature type="domain" description="AB hydrolase-1" evidence="2">
    <location>
        <begin position="22"/>
        <end position="276"/>
    </location>
</feature>
<dbReference type="RefSeq" id="WP_244715093.1">
    <property type="nucleotide sequence ID" value="NZ_CP095049.1"/>
</dbReference>
<dbReference type="Gene3D" id="3.40.50.1820">
    <property type="entry name" value="alpha/beta hydrolase"/>
    <property type="match status" value="1"/>
</dbReference>
<evidence type="ECO:0000256" key="1">
    <source>
        <dbReference type="ARBA" id="ARBA00022801"/>
    </source>
</evidence>
<organism evidence="3 4">
    <name type="scientific">Hymenobacter cellulosivorans</name>
    <dbReference type="NCBI Taxonomy" id="2932249"/>
    <lineage>
        <taxon>Bacteria</taxon>
        <taxon>Pseudomonadati</taxon>
        <taxon>Bacteroidota</taxon>
        <taxon>Cytophagia</taxon>
        <taxon>Cytophagales</taxon>
        <taxon>Hymenobacteraceae</taxon>
        <taxon>Hymenobacter</taxon>
    </lineage>
</organism>
<sequence length="297" mass="32943">MPTIRTEVLDLNYEEGGPATGPPVLLLHGWPDAPRGWRAVAEHLQAAGWRTIIPALRGTAPTRFLSEDMPRVAPGVALAQDAIDLLDALQIQQVAVVGHDWGARAAYTLAALFPERVTSIVALALAYQPQGRFTLPDFAQSRLFWYQWFMCTEAGAAAVRQDPVGFARIQWDTWSPPGWFDEAEFSATVAPFSAPDWAEVTLNAYRSRWLPGEATDPRYAALQERLHTIEYLTTPTLMLQGAADTCDAPQESEGLEQYFTSGYQRLVLEGVGHFPHREVPDVVAHHIQAFLIDKAPR</sequence>
<dbReference type="EMBL" id="CP095049">
    <property type="protein sequence ID" value="UOQ51752.1"/>
    <property type="molecule type" value="Genomic_DNA"/>
</dbReference>
<accession>A0ABY4F6W5</accession>
<dbReference type="InterPro" id="IPR029058">
    <property type="entry name" value="AB_hydrolase_fold"/>
</dbReference>
<dbReference type="Proteomes" id="UP000831785">
    <property type="component" value="Chromosome"/>
</dbReference>
<dbReference type="SUPFAM" id="SSF53474">
    <property type="entry name" value="alpha/beta-Hydrolases"/>
    <property type="match status" value="1"/>
</dbReference>
<gene>
    <name evidence="3" type="ORF">MUN80_18550</name>
</gene>
<keyword evidence="1 3" id="KW-0378">Hydrolase</keyword>
<evidence type="ECO:0000313" key="3">
    <source>
        <dbReference type="EMBL" id="UOQ51752.1"/>
    </source>
</evidence>
<dbReference type="InterPro" id="IPR000639">
    <property type="entry name" value="Epox_hydrolase-like"/>
</dbReference>